<dbReference type="InterPro" id="IPR038078">
    <property type="entry name" value="PhoU-like_sf"/>
</dbReference>
<protein>
    <recommendedName>
        <fullName evidence="4">Phosphate transport regulator</fullName>
    </recommendedName>
</protein>
<dbReference type="InterPro" id="IPR002727">
    <property type="entry name" value="DUF47"/>
</dbReference>
<dbReference type="EMBL" id="NBVN01000002">
    <property type="protein sequence ID" value="PUA33524.1"/>
    <property type="molecule type" value="Genomic_DNA"/>
</dbReference>
<gene>
    <name evidence="2" type="ORF">B7O98_03650</name>
</gene>
<organism evidence="2 3">
    <name type="scientific">Zestosphaera tikiterensis</name>
    <dbReference type="NCBI Taxonomy" id="1973259"/>
    <lineage>
        <taxon>Archaea</taxon>
        <taxon>Thermoproteota</taxon>
        <taxon>Thermoprotei</taxon>
        <taxon>Desulfurococcales</taxon>
        <taxon>Desulfurococcaceae</taxon>
        <taxon>Zestosphaera</taxon>
    </lineage>
</organism>
<name>A0A2R7Y7L9_9CREN</name>
<reference evidence="2" key="2">
    <citation type="journal article" date="2018" name="Syst. Appl. Microbiol.">
        <title>A new symbiotic nanoarchaeote (Candidatus Nanoclepta minutus) and its host (Zestosphaera tikiterensis gen. nov., sp. nov.) from a New Zealand hot spring.</title>
        <authorList>
            <person name="St John E."/>
            <person name="Liu Y."/>
            <person name="Podar M."/>
            <person name="Stott M.B."/>
            <person name="Meneghin J."/>
            <person name="Chen Z."/>
            <person name="Lagutin K."/>
            <person name="Mitchell K."/>
            <person name="Reysenbach A.L."/>
        </authorList>
    </citation>
    <scope>NUCLEOTIDE SEQUENCE [LARGE SCALE GENOMIC DNA]</scope>
    <source>
        <strain evidence="2">NZ3</strain>
    </source>
</reference>
<accession>A0A2R7Y7L9</accession>
<proteinExistence type="inferred from homology"/>
<evidence type="ECO:0000256" key="1">
    <source>
        <dbReference type="ARBA" id="ARBA00008591"/>
    </source>
</evidence>
<dbReference type="PANTHER" id="PTHR36536:SF3">
    <property type="entry name" value="UPF0111 PROTEIN HI_1603"/>
    <property type="match status" value="1"/>
</dbReference>
<dbReference type="Proteomes" id="UP000244093">
    <property type="component" value="Unassembled WGS sequence"/>
</dbReference>
<comment type="caution">
    <text evidence="2">The sequence shown here is derived from an EMBL/GenBank/DDBJ whole genome shotgun (WGS) entry which is preliminary data.</text>
</comment>
<dbReference type="SUPFAM" id="SSF109755">
    <property type="entry name" value="PhoU-like"/>
    <property type="match status" value="1"/>
</dbReference>
<dbReference type="InterPro" id="IPR018445">
    <property type="entry name" value="Put_Phosphate_transp_reg"/>
</dbReference>
<evidence type="ECO:0008006" key="4">
    <source>
        <dbReference type="Google" id="ProtNLM"/>
    </source>
</evidence>
<dbReference type="PANTHER" id="PTHR36536">
    <property type="entry name" value="UPF0111 PROTEIN HI_1603"/>
    <property type="match status" value="1"/>
</dbReference>
<comment type="similarity">
    <text evidence="1">Belongs to the UPF0111 family.</text>
</comment>
<sequence length="221" mass="24786">MEACSFEADLANDIVKYSSLVVSIVSKVTEGIKMLESLRSGEAMEKFAEAIHEDTVADNLRRELLLKLQYLHPGFMRERVSTLLRRLDLISEQAKDVARNLTIFPYLELPAELKKSIETLAEESLKSSTKVFESIKALLNNSFDDAIKLAYQAELIEEEADNTLVEGRRYIVKYGSLIKNPAILIMASKLIESLEGISDFAEDVGDYVRALALYCKGVLSK</sequence>
<reference evidence="2" key="1">
    <citation type="submission" date="2017-04" db="EMBL/GenBank/DDBJ databases">
        <authorList>
            <person name="Afonso C.L."/>
            <person name="Miller P.J."/>
            <person name="Scott M.A."/>
            <person name="Spackman E."/>
            <person name="Goraichik I."/>
            <person name="Dimitrov K.M."/>
            <person name="Suarez D.L."/>
            <person name="Swayne D.E."/>
        </authorList>
    </citation>
    <scope>NUCLEOTIDE SEQUENCE</scope>
    <source>
        <strain evidence="2">NZ3</strain>
    </source>
</reference>
<dbReference type="Pfam" id="PF01865">
    <property type="entry name" value="PhoU_div"/>
    <property type="match status" value="1"/>
</dbReference>
<dbReference type="AlphaFoldDB" id="A0A2R7Y7L9"/>
<evidence type="ECO:0000313" key="2">
    <source>
        <dbReference type="EMBL" id="PUA33524.1"/>
    </source>
</evidence>
<dbReference type="Gene3D" id="1.20.58.220">
    <property type="entry name" value="Phosphate transport system protein phou homolog 2, domain 2"/>
    <property type="match status" value="1"/>
</dbReference>
<evidence type="ECO:0000313" key="3">
    <source>
        <dbReference type="Proteomes" id="UP000244093"/>
    </source>
</evidence>